<dbReference type="SUPFAM" id="SSF69322">
    <property type="entry name" value="Tricorn protease domain 2"/>
    <property type="match status" value="1"/>
</dbReference>
<dbReference type="EMBL" id="CACRXK020017758">
    <property type="protein sequence ID" value="CAB4031591.1"/>
    <property type="molecule type" value="Genomic_DNA"/>
</dbReference>
<evidence type="ECO:0000313" key="1">
    <source>
        <dbReference type="EMBL" id="CAB4031591.1"/>
    </source>
</evidence>
<name>A0A7D9LDD1_PARCT</name>
<comment type="caution">
    <text evidence="1">The sequence shown here is derived from an EMBL/GenBank/DDBJ whole genome shotgun (WGS) entry which is preliminary data.</text>
</comment>
<gene>
    <name evidence="1" type="ORF">PACLA_8A028664</name>
</gene>
<proteinExistence type="predicted"/>
<reference evidence="1" key="1">
    <citation type="submission" date="2020-04" db="EMBL/GenBank/DDBJ databases">
        <authorList>
            <person name="Alioto T."/>
            <person name="Alioto T."/>
            <person name="Gomez Garrido J."/>
        </authorList>
    </citation>
    <scope>NUCLEOTIDE SEQUENCE</scope>
    <source>
        <strain evidence="1">A484AB</strain>
    </source>
</reference>
<evidence type="ECO:0000313" key="2">
    <source>
        <dbReference type="Proteomes" id="UP001152795"/>
    </source>
</evidence>
<accession>A0A7D9LDD1</accession>
<keyword evidence="2" id="KW-1185">Reference proteome</keyword>
<sequence length="299" mass="34347">MNMMHELTRIIPPWCIKVRSLLPYRGLSAVNGKEDIILCPYPTKCCLKKLEKETCELQILKKGEGEDIKCNYLAVDEDDTVCLLTHYGQESRYDLFICDSNGKVIHHNPIEFSKGKEYRCLGITKDKKLVFCCEFEQNVYTLDKTVLYIFDRNGQKNTFPVRISDKRVVKDMFSSNSNEIVLVTVRKHDTKSKSIVLYLYSDDGRLEREVKLKLPVDSGSPSSCTVRYDYRANNFICLALKMIGGMRMCRYLQFCSETGELRKSCDLNFKHLGFNKPNLTCHPKGNVALVCTNGALYVH</sequence>
<organism evidence="1 2">
    <name type="scientific">Paramuricea clavata</name>
    <name type="common">Red gorgonian</name>
    <name type="synonym">Violescent sea-whip</name>
    <dbReference type="NCBI Taxonomy" id="317549"/>
    <lineage>
        <taxon>Eukaryota</taxon>
        <taxon>Metazoa</taxon>
        <taxon>Cnidaria</taxon>
        <taxon>Anthozoa</taxon>
        <taxon>Octocorallia</taxon>
        <taxon>Malacalcyonacea</taxon>
        <taxon>Plexauridae</taxon>
        <taxon>Paramuricea</taxon>
    </lineage>
</organism>
<dbReference type="AlphaFoldDB" id="A0A7D9LDD1"/>
<dbReference type="Proteomes" id="UP001152795">
    <property type="component" value="Unassembled WGS sequence"/>
</dbReference>
<protein>
    <submittedName>
        <fullName evidence="1">Uncharacterized protein</fullName>
    </submittedName>
</protein>